<keyword evidence="4" id="KW-1185">Reference proteome</keyword>
<comment type="similarity">
    <text evidence="1">Belongs to the short-chain dehydrogenases/reductases (SDR) family.</text>
</comment>
<dbReference type="CDD" id="cd05233">
    <property type="entry name" value="SDR_c"/>
    <property type="match status" value="1"/>
</dbReference>
<dbReference type="RefSeq" id="WP_188720699.1">
    <property type="nucleotide sequence ID" value="NZ_BMIF01000004.1"/>
</dbReference>
<reference evidence="3" key="1">
    <citation type="journal article" date="2014" name="Int. J. Syst. Evol. Microbiol.">
        <title>Complete genome sequence of Corynebacterium casei LMG S-19264T (=DSM 44701T), isolated from a smear-ripened cheese.</title>
        <authorList>
            <consortium name="US DOE Joint Genome Institute (JGI-PGF)"/>
            <person name="Walter F."/>
            <person name="Albersmeier A."/>
            <person name="Kalinowski J."/>
            <person name="Ruckert C."/>
        </authorList>
    </citation>
    <scope>NUCLEOTIDE SEQUENCE</scope>
    <source>
        <strain evidence="3">CGMCC 1.15320</strain>
    </source>
</reference>
<proteinExistence type="inferred from homology"/>
<evidence type="ECO:0000313" key="4">
    <source>
        <dbReference type="Proteomes" id="UP000636264"/>
    </source>
</evidence>
<dbReference type="EMBL" id="BMIF01000004">
    <property type="protein sequence ID" value="GGA64560.1"/>
    <property type="molecule type" value="Genomic_DNA"/>
</dbReference>
<comment type="caution">
    <text evidence="3">The sequence shown here is derived from an EMBL/GenBank/DDBJ whole genome shotgun (WGS) entry which is preliminary data.</text>
</comment>
<dbReference type="Pfam" id="PF13561">
    <property type="entry name" value="adh_short_C2"/>
    <property type="match status" value="1"/>
</dbReference>
<gene>
    <name evidence="3" type="ORF">GCM10011385_17900</name>
</gene>
<dbReference type="FunFam" id="3.40.50.720:FF:000084">
    <property type="entry name" value="Short-chain dehydrogenase reductase"/>
    <property type="match status" value="1"/>
</dbReference>
<evidence type="ECO:0000256" key="2">
    <source>
        <dbReference type="ARBA" id="ARBA00023002"/>
    </source>
</evidence>
<reference evidence="3" key="2">
    <citation type="submission" date="2020-09" db="EMBL/GenBank/DDBJ databases">
        <authorList>
            <person name="Sun Q."/>
            <person name="Zhou Y."/>
        </authorList>
    </citation>
    <scope>NUCLEOTIDE SEQUENCE</scope>
    <source>
        <strain evidence="3">CGMCC 1.15320</strain>
    </source>
</reference>
<dbReference type="PANTHER" id="PTHR24321">
    <property type="entry name" value="DEHYDROGENASES, SHORT CHAIN"/>
    <property type="match status" value="1"/>
</dbReference>
<name>A0A916RPU1_9HYPH</name>
<dbReference type="GO" id="GO:0016491">
    <property type="term" value="F:oxidoreductase activity"/>
    <property type="evidence" value="ECO:0007669"/>
    <property type="project" value="UniProtKB-KW"/>
</dbReference>
<dbReference type="PRINTS" id="PR00081">
    <property type="entry name" value="GDHRDH"/>
</dbReference>
<dbReference type="PRINTS" id="PR00080">
    <property type="entry name" value="SDRFAMILY"/>
</dbReference>
<dbReference type="InterPro" id="IPR002347">
    <property type="entry name" value="SDR_fam"/>
</dbReference>
<sequence>MRSFQGLTVLLTGAAGGFGVELAKRLANDGAKLVLSDIEREPLEELAASLETETVTFCGDIAEEVTSEQLVGLARERFGGLDIAINNAGVAQAFVRFHLLPSEEARQVIDINLMGVFYAMKHQLPLMEKQFRKEKRGGSIVNVASYAGLKGAPRLAAYSAAKHGVIGLTRSAAAEYATKGIRVNAVCPSFSRTPMVTEKLGLAFRDPAEAETNLTRVVPMQRLAEVDEVVEAILFAAHPSNSFMTGQAIAIDGGVSAI</sequence>
<dbReference type="Gene3D" id="3.40.50.720">
    <property type="entry name" value="NAD(P)-binding Rossmann-like Domain"/>
    <property type="match status" value="1"/>
</dbReference>
<dbReference type="AlphaFoldDB" id="A0A916RPU1"/>
<evidence type="ECO:0000256" key="1">
    <source>
        <dbReference type="ARBA" id="ARBA00006484"/>
    </source>
</evidence>
<dbReference type="PROSITE" id="PS00061">
    <property type="entry name" value="ADH_SHORT"/>
    <property type="match status" value="1"/>
</dbReference>
<dbReference type="Proteomes" id="UP000636264">
    <property type="component" value="Unassembled WGS sequence"/>
</dbReference>
<dbReference type="SUPFAM" id="SSF51735">
    <property type="entry name" value="NAD(P)-binding Rossmann-fold domains"/>
    <property type="match status" value="1"/>
</dbReference>
<protein>
    <submittedName>
        <fullName evidence="3">3-oxoacyl-ACP reductase</fullName>
    </submittedName>
</protein>
<dbReference type="InterPro" id="IPR036291">
    <property type="entry name" value="NAD(P)-bd_dom_sf"/>
</dbReference>
<keyword evidence="2" id="KW-0560">Oxidoreductase</keyword>
<accession>A0A916RPU1</accession>
<organism evidence="3 4">
    <name type="scientific">Nitratireductor aestuarii</name>
    <dbReference type="NCBI Taxonomy" id="1735103"/>
    <lineage>
        <taxon>Bacteria</taxon>
        <taxon>Pseudomonadati</taxon>
        <taxon>Pseudomonadota</taxon>
        <taxon>Alphaproteobacteria</taxon>
        <taxon>Hyphomicrobiales</taxon>
        <taxon>Phyllobacteriaceae</taxon>
        <taxon>Nitratireductor</taxon>
    </lineage>
</organism>
<evidence type="ECO:0000313" key="3">
    <source>
        <dbReference type="EMBL" id="GGA64560.1"/>
    </source>
</evidence>
<dbReference type="PANTHER" id="PTHR24321:SF8">
    <property type="entry name" value="ESTRADIOL 17-BETA-DEHYDROGENASE 8-RELATED"/>
    <property type="match status" value="1"/>
</dbReference>
<dbReference type="InterPro" id="IPR020904">
    <property type="entry name" value="Sc_DH/Rdtase_CS"/>
</dbReference>